<dbReference type="SUPFAM" id="SSF74650">
    <property type="entry name" value="Galactose mutarotase-like"/>
    <property type="match status" value="1"/>
</dbReference>
<organism evidence="16 17">
    <name type="scientific">Steccherinum ochraceum</name>
    <dbReference type="NCBI Taxonomy" id="92696"/>
    <lineage>
        <taxon>Eukaryota</taxon>
        <taxon>Fungi</taxon>
        <taxon>Dikarya</taxon>
        <taxon>Basidiomycota</taxon>
        <taxon>Agaricomycotina</taxon>
        <taxon>Agaricomycetes</taxon>
        <taxon>Polyporales</taxon>
        <taxon>Steccherinaceae</taxon>
        <taxon>Steccherinum</taxon>
    </lineage>
</organism>
<dbReference type="InterPro" id="IPR000322">
    <property type="entry name" value="Glyco_hydro_31_TIM"/>
</dbReference>
<evidence type="ECO:0000259" key="13">
    <source>
        <dbReference type="Pfam" id="PF13802"/>
    </source>
</evidence>
<keyword evidence="5 10" id="KW-0378">Hydrolase</keyword>
<dbReference type="Pfam" id="PF01055">
    <property type="entry name" value="Glyco_hydro_31_2nd"/>
    <property type="match status" value="1"/>
</dbReference>
<dbReference type="GO" id="GO:0006491">
    <property type="term" value="P:N-glycan processing"/>
    <property type="evidence" value="ECO:0007669"/>
    <property type="project" value="TreeGrafter"/>
</dbReference>
<evidence type="ECO:0000256" key="6">
    <source>
        <dbReference type="ARBA" id="ARBA00022824"/>
    </source>
</evidence>
<dbReference type="Pfam" id="PF13802">
    <property type="entry name" value="Gal_mutarotas_2"/>
    <property type="match status" value="1"/>
</dbReference>
<evidence type="ECO:0000256" key="4">
    <source>
        <dbReference type="ARBA" id="ARBA00022729"/>
    </source>
</evidence>
<accession>A0A4R0RDT1</accession>
<evidence type="ECO:0000256" key="10">
    <source>
        <dbReference type="RuleBase" id="RU361185"/>
    </source>
</evidence>
<dbReference type="EMBL" id="RWJN01000142">
    <property type="protein sequence ID" value="TCD66261.1"/>
    <property type="molecule type" value="Genomic_DNA"/>
</dbReference>
<dbReference type="SUPFAM" id="SSF51011">
    <property type="entry name" value="Glycosyl hydrolase domain"/>
    <property type="match status" value="1"/>
</dbReference>
<evidence type="ECO:0000256" key="11">
    <source>
        <dbReference type="SAM" id="SignalP"/>
    </source>
</evidence>
<dbReference type="CDD" id="cd14752">
    <property type="entry name" value="GH31_N"/>
    <property type="match status" value="1"/>
</dbReference>
<dbReference type="InterPro" id="IPR011013">
    <property type="entry name" value="Gal_mutarotase_sf_dom"/>
</dbReference>
<dbReference type="GO" id="GO:0030246">
    <property type="term" value="F:carbohydrate binding"/>
    <property type="evidence" value="ECO:0007669"/>
    <property type="project" value="InterPro"/>
</dbReference>
<evidence type="ECO:0000259" key="15">
    <source>
        <dbReference type="Pfam" id="PF21365"/>
    </source>
</evidence>
<reference evidence="16 17" key="1">
    <citation type="submission" date="2018-11" db="EMBL/GenBank/DDBJ databases">
        <title>Genome assembly of Steccherinum ochraceum LE-BIN_3174, the white-rot fungus of the Steccherinaceae family (The Residual Polyporoid clade, Polyporales, Basidiomycota).</title>
        <authorList>
            <person name="Fedorova T.V."/>
            <person name="Glazunova O.A."/>
            <person name="Landesman E.O."/>
            <person name="Moiseenko K.V."/>
            <person name="Psurtseva N.V."/>
            <person name="Savinova O.S."/>
            <person name="Shakhova N.V."/>
            <person name="Tyazhelova T.V."/>
            <person name="Vasina D.V."/>
        </authorList>
    </citation>
    <scope>NUCLEOTIDE SEQUENCE [LARGE SCALE GENOMIC DNA]</scope>
    <source>
        <strain evidence="16 17">LE-BIN_3174</strain>
    </source>
</reference>
<protein>
    <recommendedName>
        <fullName evidence="9">Glucosidase II subunit alpha</fullName>
    </recommendedName>
</protein>
<keyword evidence="6" id="KW-0256">Endoplasmic reticulum</keyword>
<dbReference type="GO" id="GO:0005975">
    <property type="term" value="P:carbohydrate metabolic process"/>
    <property type="evidence" value="ECO:0007669"/>
    <property type="project" value="InterPro"/>
</dbReference>
<dbReference type="CDD" id="cd06603">
    <property type="entry name" value="GH31_GANC_GANAB_alpha"/>
    <property type="match status" value="1"/>
</dbReference>
<comment type="pathway">
    <text evidence="2">Glycan metabolism; N-glycan metabolism.</text>
</comment>
<dbReference type="GO" id="GO:0090599">
    <property type="term" value="F:alpha-glucosidase activity"/>
    <property type="evidence" value="ECO:0007669"/>
    <property type="project" value="TreeGrafter"/>
</dbReference>
<dbReference type="InterPro" id="IPR048395">
    <property type="entry name" value="Glyco_hydro_31_C"/>
</dbReference>
<dbReference type="Pfam" id="PF21365">
    <property type="entry name" value="Glyco_hydro_31_3rd"/>
    <property type="match status" value="1"/>
</dbReference>
<feature type="chain" id="PRO_5020586126" description="Glucosidase II subunit alpha" evidence="11">
    <location>
        <begin position="19"/>
        <end position="974"/>
    </location>
</feature>
<dbReference type="SUPFAM" id="SSF51445">
    <property type="entry name" value="(Trans)glycosidases"/>
    <property type="match status" value="1"/>
</dbReference>
<keyword evidence="7" id="KW-0325">Glycoprotein</keyword>
<comment type="subcellular location">
    <subcellularLocation>
        <location evidence="1">Endoplasmic reticulum</location>
    </subcellularLocation>
</comment>
<keyword evidence="17" id="KW-1185">Reference proteome</keyword>
<evidence type="ECO:0000256" key="8">
    <source>
        <dbReference type="ARBA" id="ARBA00023295"/>
    </source>
</evidence>
<evidence type="ECO:0000313" key="17">
    <source>
        <dbReference type="Proteomes" id="UP000292702"/>
    </source>
</evidence>
<evidence type="ECO:0000256" key="9">
    <source>
        <dbReference type="ARBA" id="ARBA00042895"/>
    </source>
</evidence>
<dbReference type="AlphaFoldDB" id="A0A4R0RDT1"/>
<dbReference type="Gene3D" id="2.60.40.1180">
    <property type="entry name" value="Golgi alpha-mannosidase II"/>
    <property type="match status" value="2"/>
</dbReference>
<feature type="domain" description="Glycoside hydrolase family 31 N-terminal" evidence="13">
    <location>
        <begin position="85"/>
        <end position="330"/>
    </location>
</feature>
<dbReference type="Gene3D" id="3.20.20.80">
    <property type="entry name" value="Glycosidases"/>
    <property type="match status" value="2"/>
</dbReference>
<feature type="domain" description="Glycoside hydrolase family 31 TIM barrel" evidence="12">
    <location>
        <begin position="375"/>
        <end position="710"/>
    </location>
</feature>
<dbReference type="GO" id="GO:0017177">
    <property type="term" value="C:glucosidase II complex"/>
    <property type="evidence" value="ECO:0007669"/>
    <property type="project" value="TreeGrafter"/>
</dbReference>
<evidence type="ECO:0000256" key="5">
    <source>
        <dbReference type="ARBA" id="ARBA00022801"/>
    </source>
</evidence>
<keyword evidence="4 11" id="KW-0732">Signal</keyword>
<dbReference type="PANTHER" id="PTHR22762:SF54">
    <property type="entry name" value="BCDNA.GH04962"/>
    <property type="match status" value="1"/>
</dbReference>
<evidence type="ECO:0000256" key="1">
    <source>
        <dbReference type="ARBA" id="ARBA00004240"/>
    </source>
</evidence>
<dbReference type="Proteomes" id="UP000292702">
    <property type="component" value="Unassembled WGS sequence"/>
</dbReference>
<sequence length="974" mass="109083">MRVLGSFLLLAAVPVTLAVKSHDFKTCSQAGFCRRGRALSARAAQHESWRSPYTVDADSLTISTDQASFIAGVKSSLYPNIKFGLEVRVHEDGVVRVKMDEVDGLRKRYDEAASWALIADPKISNNIKWKVGKKDARAVYGAKKDVEVVVSFEPLKVTTFRNGKEQVVLNGRGLLHLEHFRTKEPAVAEIPESEVPEEGLDVEDAQKVLKAAKPTAWFEGEEEDAYWEETFSSWTDSKPKGPESLSLDITFPNHGHVYGIPQHASSLDLRTTTGESPYYTEPYRLYNADTFEYLADSTMSLYGSIPVMHAHSTDSTVAIFNAVGSETWIDIAHPSASSTETHWISESGILDVFIMPGPTPKDIFAQYSGLTGTQALPADWALGYHQCRWNYVSSDDVRSVQQKFDEADMPVDVFWLDIEYAEEHKYFIWDKKTFPDPVEMTNDVAAASRKMVVIIDPHFKRTSSYPVYQEAVDRGLLVRQKDGTSEYEGWCWSGSSAWVDFFNPAAWDWWKTLFKTYSLGDDKFSWTQSTDDVYIWNDMNEPSIFNGPEISMPRDNVHHGGWEHRDLHNINGMLFSNLTSQAITVRSDPPKRPFVLTRSFYAGSQRFGAMWTGDNLGTWEHMAVGIKMVLANSIGGFAFTGSDVGGFFGNPDPEMLVRWYHVGAFSPFFRAHAHIDTKRREPYLLAEPHKTMVKNILRRRYSMLPIWYTAFREASTTGLPVARPHYVAFPKDEAGFSLDDQYFIGSSGLLVKPVTEKGATKASVYLPPNEIFYDYDSYSLYRTAAQGKSVEVAAELSQLPLFIQGGSILSTRERPRRSASVMRRDPFTLQVALDKSSSARGELYLDDGVTFNHEQGQIVWREFRSEKSGKGIKLSSRDLTTQNLNSAVDSVALTTYDAANAYAQSLASVRVERVVVLGLGAKPTKITTSTGKELQWEYVPGISSSEKKEGTASLLVIKDPAVSIASDWEIVVQA</sequence>
<feature type="signal peptide" evidence="11">
    <location>
        <begin position="1"/>
        <end position="18"/>
    </location>
</feature>
<evidence type="ECO:0000256" key="3">
    <source>
        <dbReference type="ARBA" id="ARBA00007806"/>
    </source>
</evidence>
<dbReference type="InterPro" id="IPR017853">
    <property type="entry name" value="GH"/>
</dbReference>
<keyword evidence="8 10" id="KW-0326">Glycosidase</keyword>
<dbReference type="Gene3D" id="2.60.40.1760">
    <property type="entry name" value="glycosyl hydrolase (family 31)"/>
    <property type="match status" value="1"/>
</dbReference>
<dbReference type="InterPro" id="IPR025887">
    <property type="entry name" value="Glyco_hydro_31_N_dom"/>
</dbReference>
<gene>
    <name evidence="16" type="ORF">EIP91_001590</name>
</gene>
<dbReference type="OrthoDB" id="3237269at2759"/>
<feature type="domain" description="Glycosyl hydrolase family 31 C-terminal" evidence="15">
    <location>
        <begin position="718"/>
        <end position="809"/>
    </location>
</feature>
<evidence type="ECO:0000313" key="16">
    <source>
        <dbReference type="EMBL" id="TCD66261.1"/>
    </source>
</evidence>
<feature type="domain" description="DUF5110" evidence="14">
    <location>
        <begin position="828"/>
        <end position="875"/>
    </location>
</feature>
<evidence type="ECO:0000256" key="7">
    <source>
        <dbReference type="ARBA" id="ARBA00023180"/>
    </source>
</evidence>
<dbReference type="InterPro" id="IPR013780">
    <property type="entry name" value="Glyco_hydro_b"/>
</dbReference>
<dbReference type="STRING" id="92696.A0A4R0RDT1"/>
<evidence type="ECO:0000259" key="12">
    <source>
        <dbReference type="Pfam" id="PF01055"/>
    </source>
</evidence>
<comment type="similarity">
    <text evidence="3 10">Belongs to the glycosyl hydrolase 31 family.</text>
</comment>
<dbReference type="InterPro" id="IPR033403">
    <property type="entry name" value="DUF5110"/>
</dbReference>
<evidence type="ECO:0000256" key="2">
    <source>
        <dbReference type="ARBA" id="ARBA00004833"/>
    </source>
</evidence>
<dbReference type="Pfam" id="PF17137">
    <property type="entry name" value="DUF5110"/>
    <property type="match status" value="1"/>
</dbReference>
<comment type="caution">
    <text evidence="16">The sequence shown here is derived from an EMBL/GenBank/DDBJ whole genome shotgun (WGS) entry which is preliminary data.</text>
</comment>
<name>A0A4R0RDT1_9APHY</name>
<proteinExistence type="inferred from homology"/>
<dbReference type="PANTHER" id="PTHR22762">
    <property type="entry name" value="ALPHA-GLUCOSIDASE"/>
    <property type="match status" value="1"/>
</dbReference>
<evidence type="ECO:0000259" key="14">
    <source>
        <dbReference type="Pfam" id="PF17137"/>
    </source>
</evidence>